<dbReference type="SUPFAM" id="SSF56112">
    <property type="entry name" value="Protein kinase-like (PK-like)"/>
    <property type="match status" value="1"/>
</dbReference>
<accession>A0A3B3I191</accession>
<comment type="catalytic activity">
    <reaction evidence="9">
        <text>L-seryl-[protein] + ATP = O-phospho-L-seryl-[protein] + ADP + H(+)</text>
        <dbReference type="Rhea" id="RHEA:17989"/>
        <dbReference type="Rhea" id="RHEA-COMP:9863"/>
        <dbReference type="Rhea" id="RHEA-COMP:11604"/>
        <dbReference type="ChEBI" id="CHEBI:15378"/>
        <dbReference type="ChEBI" id="CHEBI:29999"/>
        <dbReference type="ChEBI" id="CHEBI:30616"/>
        <dbReference type="ChEBI" id="CHEBI:83421"/>
        <dbReference type="ChEBI" id="CHEBI:456216"/>
        <dbReference type="EC" id="2.7.11.1"/>
    </reaction>
</comment>
<dbReference type="PANTHER" id="PTHR22984">
    <property type="entry name" value="SERINE/THREONINE-PROTEIN KINASE PIM"/>
    <property type="match status" value="1"/>
</dbReference>
<dbReference type="GO" id="GO:0004674">
    <property type="term" value="F:protein serine/threonine kinase activity"/>
    <property type="evidence" value="ECO:0000318"/>
    <property type="project" value="GO_Central"/>
</dbReference>
<dbReference type="PROSITE" id="PS00108">
    <property type="entry name" value="PROTEIN_KINASE_ST"/>
    <property type="match status" value="1"/>
</dbReference>
<dbReference type="Gene3D" id="1.10.510.10">
    <property type="entry name" value="Transferase(Phosphotransferase) domain 1"/>
    <property type="match status" value="1"/>
</dbReference>
<dbReference type="Bgee" id="ENSORLG00000025953">
    <property type="expression patterns" value="Expressed in testis"/>
</dbReference>
<feature type="domain" description="Protein kinase" evidence="12">
    <location>
        <begin position="59"/>
        <end position="311"/>
    </location>
</feature>
<dbReference type="GO" id="GO:0043066">
    <property type="term" value="P:negative regulation of apoptotic process"/>
    <property type="evidence" value="ECO:0000318"/>
    <property type="project" value="GO_Central"/>
</dbReference>
<evidence type="ECO:0000256" key="6">
    <source>
        <dbReference type="ARBA" id="ARBA00022777"/>
    </source>
</evidence>
<protein>
    <recommendedName>
        <fullName evidence="2">non-specific serine/threonine protein kinase</fullName>
        <ecNumber evidence="2">2.7.11.1</ecNumber>
    </recommendedName>
</protein>
<reference evidence="13" key="3">
    <citation type="submission" date="2025-09" db="UniProtKB">
        <authorList>
            <consortium name="Ensembl"/>
        </authorList>
    </citation>
    <scope>IDENTIFICATION</scope>
    <source>
        <strain evidence="13">Hd-rR</strain>
    </source>
</reference>
<evidence type="ECO:0000256" key="2">
    <source>
        <dbReference type="ARBA" id="ARBA00012513"/>
    </source>
</evidence>
<reference evidence="13 14" key="1">
    <citation type="journal article" date="2007" name="Nature">
        <title>The medaka draft genome and insights into vertebrate genome evolution.</title>
        <authorList>
            <person name="Kasahara M."/>
            <person name="Naruse K."/>
            <person name="Sasaki S."/>
            <person name="Nakatani Y."/>
            <person name="Qu W."/>
            <person name="Ahsan B."/>
            <person name="Yamada T."/>
            <person name="Nagayasu Y."/>
            <person name="Doi K."/>
            <person name="Kasai Y."/>
            <person name="Jindo T."/>
            <person name="Kobayashi D."/>
            <person name="Shimada A."/>
            <person name="Toyoda A."/>
            <person name="Kuroki Y."/>
            <person name="Fujiyama A."/>
            <person name="Sasaki T."/>
            <person name="Shimizu A."/>
            <person name="Asakawa S."/>
            <person name="Shimizu N."/>
            <person name="Hashimoto S."/>
            <person name="Yang J."/>
            <person name="Lee Y."/>
            <person name="Matsushima K."/>
            <person name="Sugano S."/>
            <person name="Sakaizumi M."/>
            <person name="Narita T."/>
            <person name="Ohishi K."/>
            <person name="Haga S."/>
            <person name="Ohta F."/>
            <person name="Nomoto H."/>
            <person name="Nogata K."/>
            <person name="Morishita T."/>
            <person name="Endo T."/>
            <person name="Shin-I T."/>
            <person name="Takeda H."/>
            <person name="Morishita S."/>
            <person name="Kohara Y."/>
        </authorList>
    </citation>
    <scope>NUCLEOTIDE SEQUENCE [LARGE SCALE GENOMIC DNA]</scope>
    <source>
        <strain evidence="13 14">Hd-rR</strain>
    </source>
</reference>
<dbReference type="PANTHER" id="PTHR22984:SF24">
    <property type="entry name" value="SERINE_THREONINE-PROTEIN KINASE"/>
    <property type="match status" value="1"/>
</dbReference>
<dbReference type="AlphaFoldDB" id="A0A3B3I191"/>
<evidence type="ECO:0000259" key="12">
    <source>
        <dbReference type="PROSITE" id="PS50011"/>
    </source>
</evidence>
<feature type="binding site" evidence="10">
    <location>
        <position position="88"/>
    </location>
    <ligand>
        <name>ATP</name>
        <dbReference type="ChEBI" id="CHEBI:30616"/>
    </ligand>
</feature>
<dbReference type="STRING" id="8090.ENSORLP00000037499"/>
<dbReference type="Proteomes" id="UP000001038">
    <property type="component" value="Chromosome 9"/>
</dbReference>
<dbReference type="SMART" id="SM00220">
    <property type="entry name" value="S_TKc"/>
    <property type="match status" value="1"/>
</dbReference>
<reference evidence="13" key="2">
    <citation type="submission" date="2025-08" db="UniProtKB">
        <authorList>
            <consortium name="Ensembl"/>
        </authorList>
    </citation>
    <scope>IDENTIFICATION</scope>
    <source>
        <strain evidence="13">Hd-rR</strain>
    </source>
</reference>
<evidence type="ECO:0000256" key="7">
    <source>
        <dbReference type="ARBA" id="ARBA00022840"/>
    </source>
</evidence>
<dbReference type="EC" id="2.7.11.1" evidence="2"/>
<dbReference type="Pfam" id="PF00069">
    <property type="entry name" value="Pkinase"/>
    <property type="match status" value="1"/>
</dbReference>
<dbReference type="Gene3D" id="3.30.200.20">
    <property type="entry name" value="Phosphorylase Kinase, domain 1"/>
    <property type="match status" value="1"/>
</dbReference>
<dbReference type="InterPro" id="IPR011009">
    <property type="entry name" value="Kinase-like_dom_sf"/>
</dbReference>
<proteinExistence type="inferred from homology"/>
<evidence type="ECO:0000256" key="4">
    <source>
        <dbReference type="ARBA" id="ARBA00022679"/>
    </source>
</evidence>
<dbReference type="GeneTree" id="ENSGT00940000163427"/>
<evidence type="ECO:0000313" key="13">
    <source>
        <dbReference type="Ensembl" id="ENSORLP00000037499.1"/>
    </source>
</evidence>
<dbReference type="GO" id="GO:0007346">
    <property type="term" value="P:regulation of mitotic cell cycle"/>
    <property type="evidence" value="ECO:0000318"/>
    <property type="project" value="GO_Central"/>
</dbReference>
<keyword evidence="7 10" id="KW-0067">ATP-binding</keyword>
<evidence type="ECO:0000256" key="1">
    <source>
        <dbReference type="ARBA" id="ARBA00005505"/>
    </source>
</evidence>
<dbReference type="InterPro" id="IPR008271">
    <property type="entry name" value="Ser/Thr_kinase_AS"/>
</dbReference>
<keyword evidence="5 10" id="KW-0547">Nucleotide-binding</keyword>
<comment type="similarity">
    <text evidence="1">Belongs to the protein kinase superfamily. CAMK Ser/Thr protein kinase family. PIM subfamily.</text>
</comment>
<evidence type="ECO:0000256" key="8">
    <source>
        <dbReference type="ARBA" id="ARBA00047899"/>
    </source>
</evidence>
<dbReference type="InterPro" id="IPR017441">
    <property type="entry name" value="Protein_kinase_ATP_BS"/>
</dbReference>
<keyword evidence="6" id="KW-0418">Kinase</keyword>
<dbReference type="Ensembl" id="ENSORLT00000029661.1">
    <property type="protein sequence ID" value="ENSORLP00000037499.1"/>
    <property type="gene ID" value="ENSORLG00000025953.1"/>
</dbReference>
<organism evidence="13 14">
    <name type="scientific">Oryzias latipes</name>
    <name type="common">Japanese rice fish</name>
    <name type="synonym">Japanese killifish</name>
    <dbReference type="NCBI Taxonomy" id="8090"/>
    <lineage>
        <taxon>Eukaryota</taxon>
        <taxon>Metazoa</taxon>
        <taxon>Chordata</taxon>
        <taxon>Craniata</taxon>
        <taxon>Vertebrata</taxon>
        <taxon>Euteleostomi</taxon>
        <taxon>Actinopterygii</taxon>
        <taxon>Neopterygii</taxon>
        <taxon>Teleostei</taxon>
        <taxon>Neoteleostei</taxon>
        <taxon>Acanthomorphata</taxon>
        <taxon>Ovalentaria</taxon>
        <taxon>Atherinomorphae</taxon>
        <taxon>Beloniformes</taxon>
        <taxon>Adrianichthyidae</taxon>
        <taxon>Oryziinae</taxon>
        <taxon>Oryzias</taxon>
    </lineage>
</organism>
<keyword evidence="4" id="KW-0808">Transferase</keyword>
<dbReference type="GO" id="GO:0005737">
    <property type="term" value="C:cytoplasm"/>
    <property type="evidence" value="ECO:0000318"/>
    <property type="project" value="GO_Central"/>
</dbReference>
<dbReference type="InParanoid" id="A0A3B3I191"/>
<evidence type="ECO:0000313" key="14">
    <source>
        <dbReference type="Proteomes" id="UP000001038"/>
    </source>
</evidence>
<evidence type="ECO:0000256" key="5">
    <source>
        <dbReference type="ARBA" id="ARBA00022741"/>
    </source>
</evidence>
<comment type="catalytic activity">
    <reaction evidence="8">
        <text>L-threonyl-[protein] + ATP = O-phospho-L-threonyl-[protein] + ADP + H(+)</text>
        <dbReference type="Rhea" id="RHEA:46608"/>
        <dbReference type="Rhea" id="RHEA-COMP:11060"/>
        <dbReference type="Rhea" id="RHEA-COMP:11605"/>
        <dbReference type="ChEBI" id="CHEBI:15378"/>
        <dbReference type="ChEBI" id="CHEBI:30013"/>
        <dbReference type="ChEBI" id="CHEBI:30616"/>
        <dbReference type="ChEBI" id="CHEBI:61977"/>
        <dbReference type="ChEBI" id="CHEBI:456216"/>
        <dbReference type="EC" id="2.7.11.1"/>
    </reaction>
</comment>
<name>A0A3B3I191_ORYLA</name>
<dbReference type="InterPro" id="IPR051138">
    <property type="entry name" value="PIM_Ser/Thr_kinase"/>
</dbReference>
<keyword evidence="3 11" id="KW-0723">Serine/threonine-protein kinase</keyword>
<dbReference type="InterPro" id="IPR000719">
    <property type="entry name" value="Prot_kinase_dom"/>
</dbReference>
<evidence type="ECO:0000256" key="11">
    <source>
        <dbReference type="RuleBase" id="RU000304"/>
    </source>
</evidence>
<evidence type="ECO:0000256" key="3">
    <source>
        <dbReference type="ARBA" id="ARBA00022527"/>
    </source>
</evidence>
<evidence type="ECO:0000256" key="10">
    <source>
        <dbReference type="PROSITE-ProRule" id="PRU10141"/>
    </source>
</evidence>
<evidence type="ECO:0000256" key="9">
    <source>
        <dbReference type="ARBA" id="ARBA00048679"/>
    </source>
</evidence>
<keyword evidence="14" id="KW-1185">Reference proteome</keyword>
<dbReference type="PROSITE" id="PS00107">
    <property type="entry name" value="PROTEIN_KINASE_ATP"/>
    <property type="match status" value="1"/>
</dbReference>
<sequence length="418" mass="46861">MVRNVFSPLCTADNICTGLRRKTNLVRSSPLGLAGGRSNLCALWPLRRSRSSLGRRGVPEHLFCLGKGGFGKVFLGKRRSDGISVALKIIPLSRTRCCEVDGTSKPFEAVALEMVSKDPPFPGIIRMLDFYKTPYNWVIVTEKPENTQDLYEYITISKRLREDTAREFLGQVIQALLHCHSRGVVHMDVKDENLLVDLTTLELKLIDFGSAEFLEPDKVYDMFHGTAAYGPPERLTQGCYKALPSEVWSLGILLYDMVHGDIPFGNDRELLLGELRFEKDLSEDCVALIKWCLSRTPEERPMLKDILRPRLDLEPNSGTSRCLAWSVRPRTELEPNSGTSRCLAGSVRPRRELERNTGSARCLAGSVRPRTELERNTGSERCLPGSVRPRTELEGNTGSARCLARSVRPRTELEPNCG</sequence>
<dbReference type="GO" id="GO:0005524">
    <property type="term" value="F:ATP binding"/>
    <property type="evidence" value="ECO:0007669"/>
    <property type="project" value="UniProtKB-UniRule"/>
</dbReference>
<dbReference type="PROSITE" id="PS50011">
    <property type="entry name" value="PROTEIN_KINASE_DOM"/>
    <property type="match status" value="1"/>
</dbReference>